<keyword evidence="4 7" id="KW-0808">Transferase</keyword>
<dbReference type="InterPro" id="IPR011610">
    <property type="entry name" value="SAM_mthyl_Trfase_ML2640-like"/>
</dbReference>
<dbReference type="SUPFAM" id="SSF53335">
    <property type="entry name" value="S-adenosyl-L-methionine-dependent methyltransferases"/>
    <property type="match status" value="1"/>
</dbReference>
<protein>
    <recommendedName>
        <fullName evidence="6">S-adenosyl-L-methionine-dependent methyltransferase</fullName>
        <ecNumber evidence="6">2.1.1.-</ecNumber>
    </recommendedName>
</protein>
<evidence type="ECO:0000256" key="4">
    <source>
        <dbReference type="ARBA" id="ARBA00022679"/>
    </source>
</evidence>
<dbReference type="PANTHER" id="PTHR43619">
    <property type="entry name" value="S-ADENOSYL-L-METHIONINE-DEPENDENT METHYLTRANSFERASE YKTD-RELATED"/>
    <property type="match status" value="1"/>
</dbReference>
<dbReference type="PANTHER" id="PTHR43619:SF2">
    <property type="entry name" value="S-ADENOSYL-L-METHIONINE-DEPENDENT METHYLTRANSFERASES SUPERFAMILY PROTEIN"/>
    <property type="match status" value="1"/>
</dbReference>
<evidence type="ECO:0000256" key="6">
    <source>
        <dbReference type="RuleBase" id="RU362030"/>
    </source>
</evidence>
<reference evidence="7 8" key="1">
    <citation type="submission" date="2019-03" db="EMBL/GenBank/DDBJ databases">
        <title>Draft genome sequences of novel Actinobacteria.</title>
        <authorList>
            <person name="Sahin N."/>
            <person name="Ay H."/>
            <person name="Saygin H."/>
        </authorList>
    </citation>
    <scope>NUCLEOTIDE SEQUENCE [LARGE SCALE GENOMIC DNA]</scope>
    <source>
        <strain evidence="7 8">7K502</strain>
    </source>
</reference>
<dbReference type="OrthoDB" id="9806164at2"/>
<accession>A0A4R4Y0C0</accession>
<dbReference type="InterPro" id="IPR007213">
    <property type="entry name" value="Ppm1/Ppm2/Tcmp"/>
</dbReference>
<dbReference type="EC" id="2.1.1.-" evidence="6"/>
<evidence type="ECO:0000313" key="7">
    <source>
        <dbReference type="EMBL" id="TDD37070.1"/>
    </source>
</evidence>
<dbReference type="GO" id="GO:0032259">
    <property type="term" value="P:methylation"/>
    <property type="evidence" value="ECO:0007669"/>
    <property type="project" value="UniProtKB-KW"/>
</dbReference>
<dbReference type="RefSeq" id="WP_132494045.1">
    <property type="nucleotide sequence ID" value="NZ_SMKW01000100.1"/>
</dbReference>
<proteinExistence type="inferred from homology"/>
<comment type="similarity">
    <text evidence="2 6">Belongs to the UPF0677 family.</text>
</comment>
<comment type="caution">
    <text evidence="7">The sequence shown here is derived from an EMBL/GenBank/DDBJ whole genome shotgun (WGS) entry which is preliminary data.</text>
</comment>
<organism evidence="7 8">
    <name type="scientific">Saccharopolyspora elongata</name>
    <dbReference type="NCBI Taxonomy" id="2530387"/>
    <lineage>
        <taxon>Bacteria</taxon>
        <taxon>Bacillati</taxon>
        <taxon>Actinomycetota</taxon>
        <taxon>Actinomycetes</taxon>
        <taxon>Pseudonocardiales</taxon>
        <taxon>Pseudonocardiaceae</taxon>
        <taxon>Saccharopolyspora</taxon>
    </lineage>
</organism>
<dbReference type="InterPro" id="IPR029063">
    <property type="entry name" value="SAM-dependent_MTases_sf"/>
</dbReference>
<dbReference type="Proteomes" id="UP000294947">
    <property type="component" value="Unassembled WGS sequence"/>
</dbReference>
<keyword evidence="5 6" id="KW-0949">S-adenosyl-L-methionine</keyword>
<dbReference type="NCBIfam" id="TIGR00027">
    <property type="entry name" value="mthyl_TIGR00027"/>
    <property type="match status" value="1"/>
</dbReference>
<dbReference type="EMBL" id="SMKW01000100">
    <property type="protein sequence ID" value="TDD37070.1"/>
    <property type="molecule type" value="Genomic_DNA"/>
</dbReference>
<comment type="function">
    <text evidence="1 6">Exhibits S-adenosyl-L-methionine-dependent methyltransferase activity.</text>
</comment>
<evidence type="ECO:0000256" key="5">
    <source>
        <dbReference type="ARBA" id="ARBA00022691"/>
    </source>
</evidence>
<keyword evidence="3 6" id="KW-0489">Methyltransferase</keyword>
<sequence length="288" mass="32620">MGNAAARTAVGPMVIVAVDQYEEVPLVRDKLAYRLLPAGVKLMASVSRIPLVRRWMINATEKQAPGLWASMLCRKRYIDDQLRDAVKSGVEAVVILGAGLDTRAYRLPWLNGLPVYEVDLPENISRKRAVLQRLYGKIPDHVTLVPIDFETEDLQEVLTAHGHRADTKTVFVWEAVTQYLTEGAARRTFDYLSTAAIGSRLMFTYVRKDFLDGASLFGGEAMYREYVVKRRLWRFGMEPDQVAGFLSEYGWCLADHIGPREFADRYLKRRGRDLTASEVERSVCAEKA</sequence>
<keyword evidence="8" id="KW-1185">Reference proteome</keyword>
<evidence type="ECO:0000256" key="1">
    <source>
        <dbReference type="ARBA" id="ARBA00003907"/>
    </source>
</evidence>
<gene>
    <name evidence="7" type="ORF">E1288_40875</name>
</gene>
<dbReference type="Gene3D" id="3.40.50.150">
    <property type="entry name" value="Vaccinia Virus protein VP39"/>
    <property type="match status" value="1"/>
</dbReference>
<dbReference type="AlphaFoldDB" id="A0A4R4Y0C0"/>
<dbReference type="Pfam" id="PF04072">
    <property type="entry name" value="LCM"/>
    <property type="match status" value="1"/>
</dbReference>
<name>A0A4R4Y0C0_9PSEU</name>
<evidence type="ECO:0000256" key="2">
    <source>
        <dbReference type="ARBA" id="ARBA00008138"/>
    </source>
</evidence>
<evidence type="ECO:0000256" key="3">
    <source>
        <dbReference type="ARBA" id="ARBA00022603"/>
    </source>
</evidence>
<evidence type="ECO:0000313" key="8">
    <source>
        <dbReference type="Proteomes" id="UP000294947"/>
    </source>
</evidence>
<dbReference type="GO" id="GO:0008168">
    <property type="term" value="F:methyltransferase activity"/>
    <property type="evidence" value="ECO:0007669"/>
    <property type="project" value="UniProtKB-UniRule"/>
</dbReference>